<dbReference type="Proteomes" id="UP001158576">
    <property type="component" value="Chromosome PAR"/>
</dbReference>
<evidence type="ECO:0000313" key="6">
    <source>
        <dbReference type="Proteomes" id="UP001158576"/>
    </source>
</evidence>
<organism evidence="5 6">
    <name type="scientific">Oikopleura dioica</name>
    <name type="common">Tunicate</name>
    <dbReference type="NCBI Taxonomy" id="34765"/>
    <lineage>
        <taxon>Eukaryota</taxon>
        <taxon>Metazoa</taxon>
        <taxon>Chordata</taxon>
        <taxon>Tunicata</taxon>
        <taxon>Appendicularia</taxon>
        <taxon>Copelata</taxon>
        <taxon>Oikopleuridae</taxon>
        <taxon>Oikopleura</taxon>
    </lineage>
</organism>
<dbReference type="InterPro" id="IPR012674">
    <property type="entry name" value="Calycin"/>
</dbReference>
<name>A0ABN7RSB8_OIKDI</name>
<keyword evidence="2" id="KW-1015">Disulfide bond</keyword>
<dbReference type="InterPro" id="IPR000566">
    <property type="entry name" value="Lipocln_cytosolic_FA-bd_dom"/>
</dbReference>
<dbReference type="PANTHER" id="PTHR10612">
    <property type="entry name" value="APOLIPOPROTEIN D"/>
    <property type="match status" value="1"/>
</dbReference>
<dbReference type="InterPro" id="IPR022271">
    <property type="entry name" value="Lipocalin_ApoD"/>
</dbReference>
<dbReference type="EMBL" id="OU015568">
    <property type="protein sequence ID" value="CAG5082674.1"/>
    <property type="molecule type" value="Genomic_DNA"/>
</dbReference>
<dbReference type="InterPro" id="IPR003057">
    <property type="entry name" value="Invtbrt_color"/>
</dbReference>
<keyword evidence="6" id="KW-1185">Reference proteome</keyword>
<dbReference type="PANTHER" id="PTHR10612:SF34">
    <property type="entry name" value="APOLIPOPROTEIN D"/>
    <property type="match status" value="1"/>
</dbReference>
<dbReference type="PRINTS" id="PR01273">
    <property type="entry name" value="INVTBRTCOLOR"/>
</dbReference>
<feature type="domain" description="Lipocalin/cytosolic fatty-acid binding" evidence="4">
    <location>
        <begin position="30"/>
        <end position="175"/>
    </location>
</feature>
<protein>
    <submittedName>
        <fullName evidence="5">Oidioi.mRNA.OKI2018_I69.PAR.g10180.t1.cds</fullName>
    </submittedName>
</protein>
<evidence type="ECO:0000256" key="2">
    <source>
        <dbReference type="ARBA" id="ARBA00023157"/>
    </source>
</evidence>
<accession>A0ABN7RSB8</accession>
<evidence type="ECO:0000313" key="5">
    <source>
        <dbReference type="EMBL" id="CAG5082674.1"/>
    </source>
</evidence>
<reference evidence="5 6" key="1">
    <citation type="submission" date="2021-04" db="EMBL/GenBank/DDBJ databases">
        <authorList>
            <person name="Bliznina A."/>
        </authorList>
    </citation>
    <scope>NUCLEOTIDE SEQUENCE [LARGE SCALE GENOMIC DNA]</scope>
</reference>
<evidence type="ECO:0000259" key="4">
    <source>
        <dbReference type="Pfam" id="PF08212"/>
    </source>
</evidence>
<dbReference type="Gene3D" id="2.40.128.20">
    <property type="match status" value="1"/>
</dbReference>
<dbReference type="Pfam" id="PF08212">
    <property type="entry name" value="Lipocalin_2"/>
    <property type="match status" value="1"/>
</dbReference>
<evidence type="ECO:0000256" key="1">
    <source>
        <dbReference type="ARBA" id="ARBA00006889"/>
    </source>
</evidence>
<dbReference type="PIRSF" id="PIRSF036893">
    <property type="entry name" value="Lipocalin_ApoD"/>
    <property type="match status" value="1"/>
</dbReference>
<gene>
    <name evidence="5" type="ORF">OKIOD_LOCUS1738</name>
</gene>
<proteinExistence type="inferred from homology"/>
<evidence type="ECO:0000256" key="3">
    <source>
        <dbReference type="PIRNR" id="PIRNR036893"/>
    </source>
</evidence>
<dbReference type="SUPFAM" id="SSF50814">
    <property type="entry name" value="Lipocalins"/>
    <property type="match status" value="1"/>
</dbReference>
<sequence>MIFLWLIPFLAAQVIEEKECITPPLITDFDLAAYSGMWWSLASYPARYHIENSRCVRLFYDLEEDSDRLYVNNTSLRPDDEGNYYLGWSQGYGYQQYSRRAPNLLYVDFRNIFDPDELIRPNYWVLETDYEEYVYGSNCNYNGTHSSRSFWFLGREKDFANSEKFQMLLEKATNDWGLKEEFLEYRNNDNCTFDYIQDE</sequence>
<comment type="similarity">
    <text evidence="1 3">Belongs to the calycin superfamily. Lipocalin family.</text>
</comment>